<sequence>MKVFKNISRTALLSGLLAVSISCTEDFDKINIDTKSAEEVEPKFLLATAQVRLMNHYSNHSVNSNVTFVQAQHFSQTDFSDESNFSFRDGLLDSYISNYYRGVFQLAEINKYLASRSEAEVSKEEKSVWELITSTLRAFGIQQVTDANGPAILSEAFDINNQTPAYDSQESIYKALMEDLYQAASNVSTSTSLDLGGQGAQDVIYNGDVLKWQKFANSILLRLAMRVSDVAPDLSKDYFNKAVNENGGVFTSNADNALLTYIGTPNGSQLYENILTGWKIPVAPSNTIFDLQQANQDPRINIYWSSQPWGSTGGIVYGETGSWWNFSHINAAYAGYKTIEASSYWAKNHYTGKQDAPGVFIDYAEVEFFLAEAAVRGGYAVSGSAKEHYDKAVEASIRFQAGIVGWAAADIDNAVSTYLALPSTNLDNATNKLAKIGEEKWVALFMQSPEAWAEARRLDSPTFNVPAGKTAADIPTRLIFSGREKIINGANVEKAKAMLKGGADTYTTKLWWDVN</sequence>
<dbReference type="RefSeq" id="WP_348738207.1">
    <property type="nucleotide sequence ID" value="NZ_CAXJRC010000014.1"/>
</dbReference>
<dbReference type="InterPro" id="IPR041662">
    <property type="entry name" value="SusD-like_2"/>
</dbReference>
<evidence type="ECO:0008006" key="3">
    <source>
        <dbReference type="Google" id="ProtNLM"/>
    </source>
</evidence>
<dbReference type="Pfam" id="PF12771">
    <property type="entry name" value="SusD-like_2"/>
    <property type="match status" value="1"/>
</dbReference>
<evidence type="ECO:0000313" key="2">
    <source>
        <dbReference type="Proteomes" id="UP001497602"/>
    </source>
</evidence>
<accession>A0ABM9PL93</accession>
<organism evidence="1 2">
    <name type="scientific">Tenacibaculum vairaonense</name>
    <dbReference type="NCBI Taxonomy" id="3137860"/>
    <lineage>
        <taxon>Bacteria</taxon>
        <taxon>Pseudomonadati</taxon>
        <taxon>Bacteroidota</taxon>
        <taxon>Flavobacteriia</taxon>
        <taxon>Flavobacteriales</taxon>
        <taxon>Flavobacteriaceae</taxon>
        <taxon>Tenacibaculum</taxon>
    </lineage>
</organism>
<dbReference type="Gene3D" id="1.25.40.390">
    <property type="match status" value="1"/>
</dbReference>
<reference evidence="1 2" key="1">
    <citation type="submission" date="2024-05" db="EMBL/GenBank/DDBJ databases">
        <authorList>
            <person name="Duchaud E."/>
        </authorList>
    </citation>
    <scope>NUCLEOTIDE SEQUENCE [LARGE SCALE GENOMIC DNA]</scope>
    <source>
        <strain evidence="1">Ena-SAMPLE-TAB-13-05-2024-13:56:06:370-140305</strain>
    </source>
</reference>
<keyword evidence="2" id="KW-1185">Reference proteome</keyword>
<dbReference type="EMBL" id="CAXJRC010000014">
    <property type="protein sequence ID" value="CAL2106431.1"/>
    <property type="molecule type" value="Genomic_DNA"/>
</dbReference>
<proteinExistence type="predicted"/>
<dbReference type="SUPFAM" id="SSF48452">
    <property type="entry name" value="TPR-like"/>
    <property type="match status" value="1"/>
</dbReference>
<gene>
    <name evidence="1" type="ORF">T190115A13A_220008</name>
</gene>
<comment type="caution">
    <text evidence="1">The sequence shown here is derived from an EMBL/GenBank/DDBJ whole genome shotgun (WGS) entry which is preliminary data.</text>
</comment>
<dbReference type="InterPro" id="IPR011990">
    <property type="entry name" value="TPR-like_helical_dom_sf"/>
</dbReference>
<evidence type="ECO:0000313" key="1">
    <source>
        <dbReference type="EMBL" id="CAL2106431.1"/>
    </source>
</evidence>
<dbReference type="PROSITE" id="PS51257">
    <property type="entry name" value="PROKAR_LIPOPROTEIN"/>
    <property type="match status" value="1"/>
</dbReference>
<name>A0ABM9PL93_9FLAO</name>
<protein>
    <recommendedName>
        <fullName evidence="3">SusD/RagB family nutrient-binding outer membrane lipoprotein</fullName>
    </recommendedName>
</protein>
<dbReference type="Proteomes" id="UP001497602">
    <property type="component" value="Unassembled WGS sequence"/>
</dbReference>